<dbReference type="GO" id="GO:0016020">
    <property type="term" value="C:membrane"/>
    <property type="evidence" value="ECO:0007669"/>
    <property type="project" value="UniProtKB-SubCell"/>
</dbReference>
<evidence type="ECO:0000313" key="8">
    <source>
        <dbReference type="EMBL" id="QTR05138.1"/>
    </source>
</evidence>
<evidence type="ECO:0000259" key="6">
    <source>
        <dbReference type="Pfam" id="PF06271"/>
    </source>
</evidence>
<keyword evidence="4 5" id="KW-0472">Membrane</keyword>
<reference evidence="7 10" key="1">
    <citation type="submission" date="2021-01" db="EMBL/GenBank/DDBJ databases">
        <title>Sequencing the genomes of 1000 actinobacteria strains.</title>
        <authorList>
            <person name="Klenk H.-P."/>
        </authorList>
    </citation>
    <scope>NUCLEOTIDE SEQUENCE [LARGE SCALE GENOMIC DNA]</scope>
    <source>
        <strain evidence="7 10">DSM 44581</strain>
    </source>
</reference>
<evidence type="ECO:0000256" key="5">
    <source>
        <dbReference type="SAM" id="Phobius"/>
    </source>
</evidence>
<dbReference type="Pfam" id="PF06271">
    <property type="entry name" value="RDD"/>
    <property type="match status" value="1"/>
</dbReference>
<evidence type="ECO:0000313" key="7">
    <source>
        <dbReference type="EMBL" id="MBM7811229.1"/>
    </source>
</evidence>
<keyword evidence="10" id="KW-1185">Reference proteome</keyword>
<gene>
    <name evidence="8" type="ORF">J7S33_10775</name>
    <name evidence="7" type="ORF">JOE68_002094</name>
</gene>
<dbReference type="EMBL" id="JAFBCL010000001">
    <property type="protein sequence ID" value="MBM7811229.1"/>
    <property type="molecule type" value="Genomic_DNA"/>
</dbReference>
<feature type="domain" description="RDD" evidence="6">
    <location>
        <begin position="3"/>
        <end position="86"/>
    </location>
</feature>
<proteinExistence type="predicted"/>
<dbReference type="Proteomes" id="UP000671828">
    <property type="component" value="Chromosome"/>
</dbReference>
<evidence type="ECO:0000313" key="9">
    <source>
        <dbReference type="Proteomes" id="UP000671828"/>
    </source>
</evidence>
<evidence type="ECO:0000313" key="10">
    <source>
        <dbReference type="Proteomes" id="UP001195724"/>
    </source>
</evidence>
<dbReference type="Proteomes" id="UP001195724">
    <property type="component" value="Unassembled WGS sequence"/>
</dbReference>
<evidence type="ECO:0000256" key="4">
    <source>
        <dbReference type="ARBA" id="ARBA00023136"/>
    </source>
</evidence>
<accession>A0A8T8I3H5</accession>
<evidence type="ECO:0000256" key="1">
    <source>
        <dbReference type="ARBA" id="ARBA00004141"/>
    </source>
</evidence>
<keyword evidence="3 5" id="KW-1133">Transmembrane helix</keyword>
<dbReference type="AlphaFoldDB" id="A0A8T8I3H5"/>
<dbReference type="EMBL" id="CP072788">
    <property type="protein sequence ID" value="QTR05138.1"/>
    <property type="molecule type" value="Genomic_DNA"/>
</dbReference>
<reference evidence="8" key="2">
    <citation type="submission" date="2021-04" db="EMBL/GenBank/DDBJ databases">
        <title>Saccharothrix algeriensis WGS.</title>
        <authorList>
            <person name="Stuskova K."/>
            <person name="Hakalova E."/>
            <person name="Tebbal A.B."/>
            <person name="Eichmeier A."/>
        </authorList>
    </citation>
    <scope>NUCLEOTIDE SEQUENCE</scope>
    <source>
        <strain evidence="8">NRRL B-24137</strain>
    </source>
</reference>
<dbReference type="RefSeq" id="WP_204842091.1">
    <property type="nucleotide sequence ID" value="NZ_JAFBCL010000001.1"/>
</dbReference>
<keyword evidence="2 5" id="KW-0812">Transmembrane</keyword>
<dbReference type="InterPro" id="IPR010432">
    <property type="entry name" value="RDD"/>
</dbReference>
<protein>
    <submittedName>
        <fullName evidence="8">RDD family protein</fullName>
    </submittedName>
</protein>
<sequence>MIATAAVQVSAVALYDFVAHAWLGRTLGKALVSLSVEPVDGARRVRPGRALVRSALTVLLPGAGWVVLIAAVLRLDFLLALLGVALLALSLAECLSLRGRLPWRLEVFLVDACRLEVLRQFGSTHQFRHLALQHRLAARPEPGPPAPR</sequence>
<name>A0A8T8I3H5_9PSEU</name>
<organism evidence="8 9">
    <name type="scientific">Saccharothrix algeriensis</name>
    <dbReference type="NCBI Taxonomy" id="173560"/>
    <lineage>
        <taxon>Bacteria</taxon>
        <taxon>Bacillati</taxon>
        <taxon>Actinomycetota</taxon>
        <taxon>Actinomycetes</taxon>
        <taxon>Pseudonocardiales</taxon>
        <taxon>Pseudonocardiaceae</taxon>
        <taxon>Saccharothrix</taxon>
    </lineage>
</organism>
<evidence type="ECO:0000256" key="2">
    <source>
        <dbReference type="ARBA" id="ARBA00022692"/>
    </source>
</evidence>
<comment type="subcellular location">
    <subcellularLocation>
        <location evidence="1">Membrane</location>
        <topology evidence="1">Multi-pass membrane protein</topology>
    </subcellularLocation>
</comment>
<evidence type="ECO:0000256" key="3">
    <source>
        <dbReference type="ARBA" id="ARBA00022989"/>
    </source>
</evidence>
<feature type="transmembrane region" description="Helical" evidence="5">
    <location>
        <begin position="77"/>
        <end position="95"/>
    </location>
</feature>
<feature type="transmembrane region" description="Helical" evidence="5">
    <location>
        <begin position="50"/>
        <end position="71"/>
    </location>
</feature>